<dbReference type="Pfam" id="PF09234">
    <property type="entry name" value="DUF1963"/>
    <property type="match status" value="1"/>
</dbReference>
<dbReference type="RefSeq" id="WP_354697339.1">
    <property type="nucleotide sequence ID" value="NZ_CP114014.1"/>
</dbReference>
<evidence type="ECO:0000313" key="1">
    <source>
        <dbReference type="EMBL" id="XAY06101.1"/>
    </source>
</evidence>
<dbReference type="AlphaFoldDB" id="A0AAU7AWU5"/>
<gene>
    <name evidence="1" type="ORF">DSM112329_02963</name>
</gene>
<dbReference type="Gene3D" id="2.30.320.10">
    <property type="entry name" value="YwqG-like"/>
    <property type="match status" value="1"/>
</dbReference>
<dbReference type="PANTHER" id="PTHR36436">
    <property type="entry name" value="SLL5081 PROTEIN"/>
    <property type="match status" value="1"/>
</dbReference>
<dbReference type="InterPro" id="IPR015315">
    <property type="entry name" value="DUF1963"/>
</dbReference>
<name>A0AAU7AWU5_9ACTN</name>
<dbReference type="InterPro" id="IPR035948">
    <property type="entry name" value="YwqG-like_sf"/>
</dbReference>
<dbReference type="EMBL" id="CP114014">
    <property type="protein sequence ID" value="XAY06101.1"/>
    <property type="molecule type" value="Genomic_DNA"/>
</dbReference>
<dbReference type="KEGG" id="parq:DSM112329_02963"/>
<dbReference type="SUPFAM" id="SSF103032">
    <property type="entry name" value="Hypothetical protein YwqG"/>
    <property type="match status" value="1"/>
</dbReference>
<protein>
    <recommendedName>
        <fullName evidence="2">DUF1963 domain-containing protein</fullName>
    </recommendedName>
</protein>
<dbReference type="PANTHER" id="PTHR36436:SF6">
    <property type="entry name" value="SLL5081 PROTEIN"/>
    <property type="match status" value="1"/>
</dbReference>
<evidence type="ECO:0008006" key="2">
    <source>
        <dbReference type="Google" id="ProtNLM"/>
    </source>
</evidence>
<accession>A0AAU7AWU5</accession>
<sequence length="583" mass="61949">MVLDEHYDRQLPAVAYRDAVGALVRPAVPAAWTPEPVIDATEVCPACGAHVWEQITADDYSRGAYGTNDADMQPTPFVVCGACGHEEATVSFFALPEEDPDAEPPSPDTVARWKAEAVSRAREDLRERLSELAFTPRVVVGLPMVATGWGGSDGRVTELVTRYGASDSTPWMEVRDAESSPLSEEPDAVAQDALESILKTNEPWPRRSEAALALWLSARDRDATQAAASASVSVISLPVDGVASGFGLRRLGARWAAAAAIGTGRRRRWLILTCDGLDAAGLELRTVQDPLALLPMQTPEAEDATIAYAPLNEPVPASGGDRVSQLARDGSLARVAAELAALARPTLALIATSTASRTGETRVGGAPDLPPGTPWPRFDGEHGDMPFTFLAQVALDELPGDVWPGPRSGLLCIFGAIDADNLSIDRPQGAALIHVPAGVPVSRAAVPPDLAPELLTEARPATITTHLSVPGASVSVSPPLRALGLADEDDMLNDEDQEALDELQEELAPEGHELGQILGWPKLMQHDPLESLQLQASDDPHPYDDWSMLLQVDRDGTLLTVGLLTTDLIAGNLTIAEATVDFD</sequence>
<reference evidence="1" key="1">
    <citation type="submission" date="2022-12" db="EMBL/GenBank/DDBJ databases">
        <title>Paraconexibacter alkalitolerans sp. nov. and Baekduia alba sp. nov., isolated from soil and emended description of the genera Paraconexibacter (Chun et al., 2020) and Baekduia (An et al., 2020).</title>
        <authorList>
            <person name="Vieira S."/>
            <person name="Huber K.J."/>
            <person name="Geppert A."/>
            <person name="Wolf J."/>
            <person name="Neumann-Schaal M."/>
            <person name="Muesken M."/>
            <person name="Overmann J."/>
        </authorList>
    </citation>
    <scope>NUCLEOTIDE SEQUENCE</scope>
    <source>
        <strain evidence="1">AEG42_29</strain>
    </source>
</reference>
<organism evidence="1">
    <name type="scientific">Paraconexibacter sp. AEG42_29</name>
    <dbReference type="NCBI Taxonomy" id="2997339"/>
    <lineage>
        <taxon>Bacteria</taxon>
        <taxon>Bacillati</taxon>
        <taxon>Actinomycetota</taxon>
        <taxon>Thermoleophilia</taxon>
        <taxon>Solirubrobacterales</taxon>
        <taxon>Paraconexibacteraceae</taxon>
        <taxon>Paraconexibacter</taxon>
    </lineage>
</organism>
<proteinExistence type="predicted"/>